<evidence type="ECO:0000259" key="3">
    <source>
        <dbReference type="Pfam" id="PF00963"/>
    </source>
</evidence>
<evidence type="ECO:0000313" key="4">
    <source>
        <dbReference type="EMBL" id="PIQ70464.1"/>
    </source>
</evidence>
<sequence>MKKLLFTIFFLSCFFLVAKKASAQTFSFSPATAAKKIGEEFIVTVSINVGTSKTQGADLKFTFDDDVLEITEVEKGGFFPKGGYNIQGGSAYLSYGNDQALVTGTGSGVFAKLTLKGKSGGAAKLAVVCTTQTTDSNIWNELTKDIIVCGSIDAPDYTITEDDGGAEATPAVTAAKTPTPTPLVSGITLPTVFGFGVGTALTVLGLTLLF</sequence>
<organism evidence="4 5">
    <name type="scientific">Candidatus Shapirobacteria bacterium CG11_big_fil_rev_8_21_14_0_20_40_12</name>
    <dbReference type="NCBI Taxonomy" id="1974889"/>
    <lineage>
        <taxon>Bacteria</taxon>
        <taxon>Candidatus Shapironibacteriota</taxon>
    </lineage>
</organism>
<keyword evidence="1" id="KW-0472">Membrane</keyword>
<dbReference type="Pfam" id="PF00963">
    <property type="entry name" value="Cohesin"/>
    <property type="match status" value="1"/>
</dbReference>
<gene>
    <name evidence="4" type="ORF">COV89_00300</name>
</gene>
<comment type="caution">
    <text evidence="4">The sequence shown here is derived from an EMBL/GenBank/DDBJ whole genome shotgun (WGS) entry which is preliminary data.</text>
</comment>
<evidence type="ECO:0000256" key="1">
    <source>
        <dbReference type="SAM" id="Phobius"/>
    </source>
</evidence>
<feature type="signal peptide" evidence="2">
    <location>
        <begin position="1"/>
        <end position="23"/>
    </location>
</feature>
<feature type="chain" id="PRO_5013755820" description="Cohesin domain-containing protein" evidence="2">
    <location>
        <begin position="24"/>
        <end position="210"/>
    </location>
</feature>
<dbReference type="InterPro" id="IPR008965">
    <property type="entry name" value="CBM2/CBM3_carb-bd_dom_sf"/>
</dbReference>
<dbReference type="EMBL" id="PCVI01000006">
    <property type="protein sequence ID" value="PIQ70464.1"/>
    <property type="molecule type" value="Genomic_DNA"/>
</dbReference>
<keyword evidence="1" id="KW-0812">Transmembrane</keyword>
<dbReference type="AlphaFoldDB" id="A0A2H0KJ98"/>
<reference evidence="4 5" key="1">
    <citation type="submission" date="2017-09" db="EMBL/GenBank/DDBJ databases">
        <title>Depth-based differentiation of microbial function through sediment-hosted aquifers and enrichment of novel symbionts in the deep terrestrial subsurface.</title>
        <authorList>
            <person name="Probst A.J."/>
            <person name="Ladd B."/>
            <person name="Jarett J.K."/>
            <person name="Geller-Mcgrath D.E."/>
            <person name="Sieber C.M."/>
            <person name="Emerson J.B."/>
            <person name="Anantharaman K."/>
            <person name="Thomas B.C."/>
            <person name="Malmstrom R."/>
            <person name="Stieglmeier M."/>
            <person name="Klingl A."/>
            <person name="Woyke T."/>
            <person name="Ryan C.M."/>
            <person name="Banfield J.F."/>
        </authorList>
    </citation>
    <scope>NUCLEOTIDE SEQUENCE [LARGE SCALE GENOMIC DNA]</scope>
    <source>
        <strain evidence="4">CG11_big_fil_rev_8_21_14_0_20_40_12</strain>
    </source>
</reference>
<dbReference type="Proteomes" id="UP000231371">
    <property type="component" value="Unassembled WGS sequence"/>
</dbReference>
<dbReference type="CDD" id="cd08547">
    <property type="entry name" value="Type_II_cohesin"/>
    <property type="match status" value="1"/>
</dbReference>
<dbReference type="Gene3D" id="2.60.40.680">
    <property type="match status" value="1"/>
</dbReference>
<protein>
    <recommendedName>
        <fullName evidence="3">Cohesin domain-containing protein</fullName>
    </recommendedName>
</protein>
<keyword evidence="1" id="KW-1133">Transmembrane helix</keyword>
<evidence type="ECO:0000256" key="2">
    <source>
        <dbReference type="SAM" id="SignalP"/>
    </source>
</evidence>
<name>A0A2H0KJ98_9BACT</name>
<feature type="domain" description="Cohesin" evidence="3">
    <location>
        <begin position="31"/>
        <end position="137"/>
    </location>
</feature>
<dbReference type="GO" id="GO:0000272">
    <property type="term" value="P:polysaccharide catabolic process"/>
    <property type="evidence" value="ECO:0007669"/>
    <property type="project" value="InterPro"/>
</dbReference>
<accession>A0A2H0KJ98</accession>
<proteinExistence type="predicted"/>
<keyword evidence="2" id="KW-0732">Signal</keyword>
<dbReference type="InterPro" id="IPR002102">
    <property type="entry name" value="Cohesin_dom"/>
</dbReference>
<feature type="transmembrane region" description="Helical" evidence="1">
    <location>
        <begin position="187"/>
        <end position="209"/>
    </location>
</feature>
<dbReference type="SUPFAM" id="SSF49384">
    <property type="entry name" value="Carbohydrate-binding domain"/>
    <property type="match status" value="1"/>
</dbReference>
<evidence type="ECO:0000313" key="5">
    <source>
        <dbReference type="Proteomes" id="UP000231371"/>
    </source>
</evidence>
<dbReference type="GO" id="GO:0030246">
    <property type="term" value="F:carbohydrate binding"/>
    <property type="evidence" value="ECO:0007669"/>
    <property type="project" value="InterPro"/>
</dbReference>